<dbReference type="Gene3D" id="3.40.50.150">
    <property type="entry name" value="Vaccinia Virus protein VP39"/>
    <property type="match status" value="1"/>
</dbReference>
<keyword evidence="4" id="KW-0238">DNA-binding</keyword>
<dbReference type="PANTHER" id="PTHR10015">
    <property type="entry name" value="HEAT SHOCK TRANSCRIPTION FACTOR"/>
    <property type="match status" value="1"/>
</dbReference>
<evidence type="ECO:0000313" key="12">
    <source>
        <dbReference type="Proteomes" id="UP000663823"/>
    </source>
</evidence>
<dbReference type="InterPro" id="IPR029063">
    <property type="entry name" value="SAM-dependent_MTases_sf"/>
</dbReference>
<dbReference type="InterPro" id="IPR036390">
    <property type="entry name" value="WH_DNA-bd_sf"/>
</dbReference>
<comment type="subcellular location">
    <subcellularLocation>
        <location evidence="1">Nucleus</location>
    </subcellularLocation>
</comment>
<dbReference type="SUPFAM" id="SSF53335">
    <property type="entry name" value="S-adenosyl-L-methionine-dependent methyltransferases"/>
    <property type="match status" value="1"/>
</dbReference>
<evidence type="ECO:0000256" key="5">
    <source>
        <dbReference type="ARBA" id="ARBA00023163"/>
    </source>
</evidence>
<evidence type="ECO:0000256" key="1">
    <source>
        <dbReference type="ARBA" id="ARBA00004123"/>
    </source>
</evidence>
<dbReference type="SMART" id="SM00415">
    <property type="entry name" value="HSF"/>
    <property type="match status" value="1"/>
</dbReference>
<evidence type="ECO:0000256" key="2">
    <source>
        <dbReference type="ARBA" id="ARBA00006403"/>
    </source>
</evidence>
<organism evidence="11 12">
    <name type="scientific">Rotaria sordida</name>
    <dbReference type="NCBI Taxonomy" id="392033"/>
    <lineage>
        <taxon>Eukaryota</taxon>
        <taxon>Metazoa</taxon>
        <taxon>Spiralia</taxon>
        <taxon>Gnathifera</taxon>
        <taxon>Rotifera</taxon>
        <taxon>Eurotatoria</taxon>
        <taxon>Bdelloidea</taxon>
        <taxon>Philodinida</taxon>
        <taxon>Philodinidae</taxon>
        <taxon>Rotaria</taxon>
    </lineage>
</organism>
<dbReference type="PANTHER" id="PTHR10015:SF427">
    <property type="entry name" value="HEAT SHOCK FACTOR PROTEIN"/>
    <property type="match status" value="1"/>
</dbReference>
<dbReference type="GO" id="GO:0005634">
    <property type="term" value="C:nucleus"/>
    <property type="evidence" value="ECO:0007669"/>
    <property type="project" value="UniProtKB-SubCell"/>
</dbReference>
<evidence type="ECO:0000256" key="4">
    <source>
        <dbReference type="ARBA" id="ARBA00023125"/>
    </source>
</evidence>
<dbReference type="SUPFAM" id="SSF46785">
    <property type="entry name" value="Winged helix' DNA-binding domain"/>
    <property type="match status" value="1"/>
</dbReference>
<dbReference type="GO" id="GO:0003700">
    <property type="term" value="F:DNA-binding transcription factor activity"/>
    <property type="evidence" value="ECO:0007669"/>
    <property type="project" value="InterPro"/>
</dbReference>
<keyword evidence="5" id="KW-0804">Transcription</keyword>
<feature type="coiled-coil region" evidence="8">
    <location>
        <begin position="802"/>
        <end position="846"/>
    </location>
</feature>
<reference evidence="11" key="1">
    <citation type="submission" date="2021-02" db="EMBL/GenBank/DDBJ databases">
        <authorList>
            <person name="Nowell W R."/>
        </authorList>
    </citation>
    <scope>NUCLEOTIDE SEQUENCE</scope>
</reference>
<comment type="caution">
    <text evidence="11">The sequence shown here is derived from an EMBL/GenBank/DDBJ whole genome shotgun (WGS) entry which is preliminary data.</text>
</comment>
<protein>
    <recommendedName>
        <fullName evidence="10">HSF-type DNA-binding domain-containing protein</fullName>
    </recommendedName>
</protein>
<evidence type="ECO:0000256" key="8">
    <source>
        <dbReference type="SAM" id="Coils"/>
    </source>
</evidence>
<feature type="region of interest" description="Disordered" evidence="9">
    <location>
        <begin position="434"/>
        <end position="465"/>
    </location>
</feature>
<feature type="compositionally biased region" description="Low complexity" evidence="9">
    <location>
        <begin position="438"/>
        <end position="449"/>
    </location>
</feature>
<dbReference type="CDD" id="cd02440">
    <property type="entry name" value="AdoMet_MTases"/>
    <property type="match status" value="1"/>
</dbReference>
<dbReference type="InterPro" id="IPR036388">
    <property type="entry name" value="WH-like_DNA-bd_sf"/>
</dbReference>
<dbReference type="Proteomes" id="UP000663823">
    <property type="component" value="Unassembled WGS sequence"/>
</dbReference>
<dbReference type="GO" id="GO:0043565">
    <property type="term" value="F:sequence-specific DNA binding"/>
    <property type="evidence" value="ECO:0007669"/>
    <property type="project" value="InterPro"/>
</dbReference>
<dbReference type="Gene3D" id="1.10.10.10">
    <property type="entry name" value="Winged helix-like DNA-binding domain superfamily/Winged helix DNA-binding domain"/>
    <property type="match status" value="1"/>
</dbReference>
<gene>
    <name evidence="11" type="ORF">OTI717_LOCUS15171</name>
</gene>
<accession>A0A818XUS7</accession>
<evidence type="ECO:0000256" key="7">
    <source>
        <dbReference type="RuleBase" id="RU004020"/>
    </source>
</evidence>
<dbReference type="InterPro" id="IPR000232">
    <property type="entry name" value="HSF_DNA-bd"/>
</dbReference>
<proteinExistence type="inferred from homology"/>
<dbReference type="FunFam" id="1.10.10.10:FF:000027">
    <property type="entry name" value="Heat shock transcription factor 1"/>
    <property type="match status" value="1"/>
</dbReference>
<dbReference type="PRINTS" id="PR00056">
    <property type="entry name" value="HSFDOMAIN"/>
</dbReference>
<keyword evidence="3" id="KW-0805">Transcription regulation</keyword>
<dbReference type="EMBL" id="CAJOAX010001765">
    <property type="protein sequence ID" value="CAF3743685.1"/>
    <property type="molecule type" value="Genomic_DNA"/>
</dbReference>
<feature type="domain" description="HSF-type DNA-binding" evidence="10">
    <location>
        <begin position="257"/>
        <end position="281"/>
    </location>
</feature>
<feature type="region of interest" description="Disordered" evidence="9">
    <location>
        <begin position="478"/>
        <end position="501"/>
    </location>
</feature>
<evidence type="ECO:0000259" key="10">
    <source>
        <dbReference type="PROSITE" id="PS00434"/>
    </source>
</evidence>
<evidence type="ECO:0000313" key="11">
    <source>
        <dbReference type="EMBL" id="CAF3743685.1"/>
    </source>
</evidence>
<sequence length="853" mass="97894">MQDEQHSKKLGRILLGLTVLSVPFLTPALRRHALPYVPATREQLDNIFNLLKQYSTKQRQHLIDLGSGDGRIVFEAIQQDFPRATGIEINRVLVYYARLKAYLSNQGKICQFKRANLWKHDLSKYDTIVLFGVDTMMEPLLKKLSKEITDESIVITCRYQFPIKFDCTLGEDKKFPFFFKLTTTTITKDMSSSNIGDGNLSDYYPQQNQPSQTAITAFLAKLWALVNDPSCDDLIAWDPSGGSFHVFDQSRFAREILPRYFKHNNFASFIRQLNMYGFRKISTIEHGSLKSEHDDIEFAHPNFIRGHDTLLELIKRRAPDNQQKLNIHTTKTELPISSPSTSSTSTSSALVSTNYIDTKPTRSIELSHLLDDVRNLQAKQTSLSDKLFHMQDENQALWREMSILKQKHSKQQQIVSKLMEFLLHFLTNSTQTQRPLVEQQSTEQSQQQQTKHHTITNPQISTNSLKRKPAALMLSEEPNKRTTQQQHHNHHHQQQHILSQPINIERQGITINELTDNDTGGWLHTTDTSPLVDLVPSPPPIPLPAPSQSSSIQSIDDHYQQQQPPTNYEWTVQTNEIRDTLNFPQQNKSYKTIGNGNNESQSTYIPDFFLNTDNNHEIKSNIGQIDEVNLTDINTSSTKMLPIIKAEEINFPNTFPQKSSTLNSSIYSNNNNKQSKLIQPTNSSEIIVPFSLHDISGDVNHIQTSLDNIRELMFDNLPDSATIEDLFCDDHVLLSPLLTNNSQTTNILTDNTHDEKVNNHYTYPTNSNDINNTTASKCKQVMLHKSELPSKISEIDVNNQLLEQLINETAIIEEQRQTINQLEREKMNLEGKIHRYEQQQQQQQQQQHTNQRK</sequence>
<evidence type="ECO:0000256" key="3">
    <source>
        <dbReference type="ARBA" id="ARBA00023015"/>
    </source>
</evidence>
<keyword evidence="8" id="KW-0175">Coiled coil</keyword>
<comment type="similarity">
    <text evidence="2 7">Belongs to the HSF family.</text>
</comment>
<evidence type="ECO:0000256" key="9">
    <source>
        <dbReference type="SAM" id="MobiDB-lite"/>
    </source>
</evidence>
<evidence type="ECO:0000256" key="6">
    <source>
        <dbReference type="ARBA" id="ARBA00023242"/>
    </source>
</evidence>
<dbReference type="Pfam" id="PF00447">
    <property type="entry name" value="HSF_DNA-bind"/>
    <property type="match status" value="1"/>
</dbReference>
<feature type="compositionally biased region" description="Polar residues" evidence="9">
    <location>
        <begin position="455"/>
        <end position="464"/>
    </location>
</feature>
<dbReference type="PROSITE" id="PS00434">
    <property type="entry name" value="HSF_DOMAIN"/>
    <property type="match status" value="1"/>
</dbReference>
<dbReference type="AlphaFoldDB" id="A0A818XUS7"/>
<name>A0A818XUS7_9BILA</name>
<keyword evidence="6" id="KW-0539">Nucleus</keyword>